<organism evidence="1 2">
    <name type="scientific">Kribbella orskensis</name>
    <dbReference type="NCBI Taxonomy" id="2512216"/>
    <lineage>
        <taxon>Bacteria</taxon>
        <taxon>Bacillati</taxon>
        <taxon>Actinomycetota</taxon>
        <taxon>Actinomycetes</taxon>
        <taxon>Propionibacteriales</taxon>
        <taxon>Kribbellaceae</taxon>
        <taxon>Kribbella</taxon>
    </lineage>
</organism>
<reference evidence="1 2" key="1">
    <citation type="journal article" date="2015" name="Stand. Genomic Sci.">
        <title>Genomic Encyclopedia of Bacterial and Archaeal Type Strains, Phase III: the genomes of soil and plant-associated and newly described type strains.</title>
        <authorList>
            <person name="Whitman W.B."/>
            <person name="Woyke T."/>
            <person name="Klenk H.P."/>
            <person name="Zhou Y."/>
            <person name="Lilburn T.G."/>
            <person name="Beck B.J."/>
            <person name="De Vos P."/>
            <person name="Vandamme P."/>
            <person name="Eisen J.A."/>
            <person name="Garrity G."/>
            <person name="Hugenholtz P."/>
            <person name="Kyrpides N.C."/>
        </authorList>
    </citation>
    <scope>NUCLEOTIDE SEQUENCE [LARGE SCALE GENOMIC DNA]</scope>
    <source>
        <strain evidence="1 2">VKM Ac-2538</strain>
    </source>
</reference>
<dbReference type="RefSeq" id="WP_132188414.1">
    <property type="nucleotide sequence ID" value="NZ_SLWM01000004.1"/>
</dbReference>
<dbReference type="EMBL" id="SLWM01000004">
    <property type="protein sequence ID" value="TCO25546.1"/>
    <property type="molecule type" value="Genomic_DNA"/>
</dbReference>
<protein>
    <submittedName>
        <fullName evidence="1">Uncharacterized protein</fullName>
    </submittedName>
</protein>
<evidence type="ECO:0000313" key="2">
    <source>
        <dbReference type="Proteomes" id="UP000295818"/>
    </source>
</evidence>
<name>A0ABY2BN69_9ACTN</name>
<keyword evidence="2" id="KW-1185">Reference proteome</keyword>
<dbReference type="Proteomes" id="UP000295818">
    <property type="component" value="Unassembled WGS sequence"/>
</dbReference>
<evidence type="ECO:0000313" key="1">
    <source>
        <dbReference type="EMBL" id="TCO25546.1"/>
    </source>
</evidence>
<accession>A0ABY2BN69</accession>
<proteinExistence type="predicted"/>
<comment type="caution">
    <text evidence="1">The sequence shown here is derived from an EMBL/GenBank/DDBJ whole genome shotgun (WGS) entry which is preliminary data.</text>
</comment>
<gene>
    <name evidence="1" type="ORF">EV644_10450</name>
</gene>
<sequence length="64" mass="7199">MDMAFSPKSRTPSGLADKTVRLWNRATGKRRFGVGHGWMDKAVAVILSEFSTDLMVVRDKRSDD</sequence>